<dbReference type="OrthoDB" id="572496at2"/>
<dbReference type="SUPFAM" id="SSF55729">
    <property type="entry name" value="Acyl-CoA N-acyltransferases (Nat)"/>
    <property type="match status" value="1"/>
</dbReference>
<dbReference type="RefSeq" id="WP_073617079.1">
    <property type="nucleotide sequence ID" value="NZ_FRFE01000058.1"/>
</dbReference>
<keyword evidence="2" id="KW-0012">Acyltransferase</keyword>
<evidence type="ECO:0000313" key="5">
    <source>
        <dbReference type="Proteomes" id="UP000184603"/>
    </source>
</evidence>
<dbReference type="PROSITE" id="PS51186">
    <property type="entry name" value="GNAT"/>
    <property type="match status" value="1"/>
</dbReference>
<reference evidence="4 5" key="1">
    <citation type="submission" date="2016-12" db="EMBL/GenBank/DDBJ databases">
        <authorList>
            <person name="Song W.-J."/>
            <person name="Kurnit D.M."/>
        </authorList>
    </citation>
    <scope>NUCLEOTIDE SEQUENCE [LARGE SCALE GENOMIC DNA]</scope>
    <source>
        <strain evidence="4 5">DSM 18488</strain>
    </source>
</reference>
<dbReference type="STRING" id="1121416.SAMN02745220_05164"/>
<dbReference type="Pfam" id="PF00583">
    <property type="entry name" value="Acetyltransf_1"/>
    <property type="match status" value="1"/>
</dbReference>
<sequence length="169" mass="19213">MIEIRNAEETHIRVLAEIEKAAAAMFSENDLPAHRRNETMSELDLYTAQQQGLLVVAVESGLEPIGFAIATLIDSYLHLKEIDVHPRYQCMGIGSALLDKIFDLAQDYECEAVTLTTNKYVAWNAPWYEKKGFCILGSDNMPTYIRSILDQEQERGYNPQRRVAMQKSV</sequence>
<dbReference type="CDD" id="cd04301">
    <property type="entry name" value="NAT_SF"/>
    <property type="match status" value="1"/>
</dbReference>
<dbReference type="Proteomes" id="UP000184603">
    <property type="component" value="Unassembled WGS sequence"/>
</dbReference>
<dbReference type="GO" id="GO:0016747">
    <property type="term" value="F:acyltransferase activity, transferring groups other than amino-acyl groups"/>
    <property type="evidence" value="ECO:0007669"/>
    <property type="project" value="InterPro"/>
</dbReference>
<dbReference type="InterPro" id="IPR000182">
    <property type="entry name" value="GNAT_dom"/>
</dbReference>
<proteinExistence type="predicted"/>
<feature type="domain" description="N-acetyltransferase" evidence="3">
    <location>
        <begin position="2"/>
        <end position="169"/>
    </location>
</feature>
<dbReference type="EMBL" id="FRFE01000058">
    <property type="protein sequence ID" value="SHO53498.1"/>
    <property type="molecule type" value="Genomic_DNA"/>
</dbReference>
<evidence type="ECO:0000259" key="3">
    <source>
        <dbReference type="PROSITE" id="PS51186"/>
    </source>
</evidence>
<evidence type="ECO:0000256" key="1">
    <source>
        <dbReference type="ARBA" id="ARBA00022679"/>
    </source>
</evidence>
<evidence type="ECO:0000256" key="2">
    <source>
        <dbReference type="ARBA" id="ARBA00023315"/>
    </source>
</evidence>
<protein>
    <submittedName>
        <fullName evidence="4">Ribosomal protein S18 acetylase RimI</fullName>
    </submittedName>
</protein>
<keyword evidence="1" id="KW-0808">Transferase</keyword>
<gene>
    <name evidence="4" type="ORF">SAMN02745220_05164</name>
</gene>
<name>A0A1M7YLM1_9BACT</name>
<dbReference type="GO" id="GO:0005840">
    <property type="term" value="C:ribosome"/>
    <property type="evidence" value="ECO:0007669"/>
    <property type="project" value="UniProtKB-KW"/>
</dbReference>
<dbReference type="AlphaFoldDB" id="A0A1M7YLM1"/>
<dbReference type="PANTHER" id="PTHR43800:SF1">
    <property type="entry name" value="PEPTIDYL-LYSINE N-ACETYLTRANSFERASE YJAB"/>
    <property type="match status" value="1"/>
</dbReference>
<organism evidence="4 5">
    <name type="scientific">Desulfopila aestuarii DSM 18488</name>
    <dbReference type="NCBI Taxonomy" id="1121416"/>
    <lineage>
        <taxon>Bacteria</taxon>
        <taxon>Pseudomonadati</taxon>
        <taxon>Thermodesulfobacteriota</taxon>
        <taxon>Desulfobulbia</taxon>
        <taxon>Desulfobulbales</taxon>
        <taxon>Desulfocapsaceae</taxon>
        <taxon>Desulfopila</taxon>
    </lineage>
</organism>
<keyword evidence="4" id="KW-0689">Ribosomal protein</keyword>
<keyword evidence="5" id="KW-1185">Reference proteome</keyword>
<accession>A0A1M7YLM1</accession>
<dbReference type="InterPro" id="IPR016181">
    <property type="entry name" value="Acyl_CoA_acyltransferase"/>
</dbReference>
<evidence type="ECO:0000313" key="4">
    <source>
        <dbReference type="EMBL" id="SHO53498.1"/>
    </source>
</evidence>
<dbReference type="PANTHER" id="PTHR43800">
    <property type="entry name" value="PEPTIDYL-LYSINE N-ACETYLTRANSFERASE YJAB"/>
    <property type="match status" value="1"/>
</dbReference>
<keyword evidence="4" id="KW-0687">Ribonucleoprotein</keyword>
<dbReference type="Gene3D" id="3.40.630.30">
    <property type="match status" value="1"/>
</dbReference>